<keyword evidence="8" id="KW-1185">Reference proteome</keyword>
<accession>A0A6G0YA23</accession>
<keyword evidence="2" id="KW-0479">Metal-binding</keyword>
<protein>
    <submittedName>
        <fullName evidence="7">Zinc finger BED domain-containing protein 1-like</fullName>
    </submittedName>
</protein>
<dbReference type="InterPro" id="IPR008906">
    <property type="entry name" value="HATC_C_dom"/>
</dbReference>
<keyword evidence="4" id="KW-0862">Zinc</keyword>
<dbReference type="InterPro" id="IPR052035">
    <property type="entry name" value="ZnF_BED_domain_contain"/>
</dbReference>
<comment type="subcellular location">
    <subcellularLocation>
        <location evidence="1">Nucleus</location>
    </subcellularLocation>
</comment>
<sequence>MDITSVNLDSTSNPQSHSKFCDFFEIISNKNLISGKCKLCERNKKTINIQMKNRNTSGLKKHLISAHRKEAQILFPIKQSSKNAIDKFFKGPTSELQVANGTISTTDFTVSTVDWITQKYLPFSFFDDKETQDYFKLICPHFKFPKRSTLRRQVKDRFEQLRARVKDQLQNCSSKISFTIYGWTSIACKSFYGITNHFIDHEWIYQSMVLDFIPSHGKHTGRDISYIFHKCLVEFNLENKVQGITVDNASANTKFMTELEKLLPDFDPENQHFRCMAHILNLGVQDLMKNLKLQTDYESEDEMGSENEMEVDQEIDEEMESVNEIEVDQDNDEAISEDYVVQIEDSSTAIMKLRSIFSKIKRSEKMKNKFRSICDTMGVSTTLSPILDCPTRWNSTHDMLGVALKLKKGIITLSSILPELTEFQISKDEWFIFEKVHKFLINFKSLSTRLGGEKYVTLPQVVVSFNLLVDKIETTITQLDENILRTAIDEQLILSFQAARDKILKHYKKTNWIYCISLILDPRHKAETFDLTPWGTELKESSLRKFEEIYELYFKEEPVSEVPEEEDLIGNDEDIIDFNALYSTPINFTNSQTSKQELEKYLSQPRSASSVDILQWWKLNQLQFPVLAKMARDFLSISATSVPAERLFSKASLVIRKHRNRLSNESAQWLLCINSWSKKLL</sequence>
<dbReference type="EMBL" id="VUJU01005186">
    <property type="protein sequence ID" value="KAF0752015.1"/>
    <property type="molecule type" value="Genomic_DNA"/>
</dbReference>
<dbReference type="Proteomes" id="UP000478052">
    <property type="component" value="Unassembled WGS sequence"/>
</dbReference>
<organism evidence="7 8">
    <name type="scientific">Aphis craccivora</name>
    <name type="common">Cowpea aphid</name>
    <dbReference type="NCBI Taxonomy" id="307492"/>
    <lineage>
        <taxon>Eukaryota</taxon>
        <taxon>Metazoa</taxon>
        <taxon>Ecdysozoa</taxon>
        <taxon>Arthropoda</taxon>
        <taxon>Hexapoda</taxon>
        <taxon>Insecta</taxon>
        <taxon>Pterygota</taxon>
        <taxon>Neoptera</taxon>
        <taxon>Paraneoptera</taxon>
        <taxon>Hemiptera</taxon>
        <taxon>Sternorrhyncha</taxon>
        <taxon>Aphidomorpha</taxon>
        <taxon>Aphidoidea</taxon>
        <taxon>Aphididae</taxon>
        <taxon>Aphidini</taxon>
        <taxon>Aphis</taxon>
        <taxon>Aphis</taxon>
    </lineage>
</organism>
<gene>
    <name evidence="7" type="ORF">FWK35_00020248</name>
</gene>
<evidence type="ECO:0000313" key="8">
    <source>
        <dbReference type="Proteomes" id="UP000478052"/>
    </source>
</evidence>
<dbReference type="GO" id="GO:0046983">
    <property type="term" value="F:protein dimerization activity"/>
    <property type="evidence" value="ECO:0007669"/>
    <property type="project" value="InterPro"/>
</dbReference>
<evidence type="ECO:0000256" key="3">
    <source>
        <dbReference type="ARBA" id="ARBA00022771"/>
    </source>
</evidence>
<name>A0A6G0YA23_APHCR</name>
<evidence type="ECO:0000256" key="2">
    <source>
        <dbReference type="ARBA" id="ARBA00022723"/>
    </source>
</evidence>
<keyword evidence="5" id="KW-0539">Nucleus</keyword>
<evidence type="ECO:0000256" key="5">
    <source>
        <dbReference type="ARBA" id="ARBA00023242"/>
    </source>
</evidence>
<evidence type="ECO:0000256" key="4">
    <source>
        <dbReference type="ARBA" id="ARBA00022833"/>
    </source>
</evidence>
<dbReference type="PANTHER" id="PTHR46481:SF10">
    <property type="entry name" value="ZINC FINGER BED DOMAIN-CONTAINING PROTEIN 39"/>
    <property type="match status" value="1"/>
</dbReference>
<dbReference type="InterPro" id="IPR012337">
    <property type="entry name" value="RNaseH-like_sf"/>
</dbReference>
<proteinExistence type="predicted"/>
<dbReference type="GO" id="GO:0008270">
    <property type="term" value="F:zinc ion binding"/>
    <property type="evidence" value="ECO:0007669"/>
    <property type="project" value="UniProtKB-KW"/>
</dbReference>
<dbReference type="GO" id="GO:0005634">
    <property type="term" value="C:nucleus"/>
    <property type="evidence" value="ECO:0007669"/>
    <property type="project" value="UniProtKB-SubCell"/>
</dbReference>
<dbReference type="PANTHER" id="PTHR46481">
    <property type="entry name" value="ZINC FINGER BED DOMAIN-CONTAINING PROTEIN 4"/>
    <property type="match status" value="1"/>
</dbReference>
<feature type="domain" description="HAT C-terminal dimerisation" evidence="6">
    <location>
        <begin position="597"/>
        <end position="676"/>
    </location>
</feature>
<dbReference type="SUPFAM" id="SSF53098">
    <property type="entry name" value="Ribonuclease H-like"/>
    <property type="match status" value="1"/>
</dbReference>
<reference evidence="7 8" key="1">
    <citation type="submission" date="2019-08" db="EMBL/GenBank/DDBJ databases">
        <title>Whole genome of Aphis craccivora.</title>
        <authorList>
            <person name="Voronova N.V."/>
            <person name="Shulinski R.S."/>
            <person name="Bandarenka Y.V."/>
            <person name="Zhorov D.G."/>
            <person name="Warner D."/>
        </authorList>
    </citation>
    <scope>NUCLEOTIDE SEQUENCE [LARGE SCALE GENOMIC DNA]</scope>
    <source>
        <strain evidence="7">180601</strain>
        <tissue evidence="7">Whole Body</tissue>
    </source>
</reference>
<keyword evidence="3" id="KW-0863">Zinc-finger</keyword>
<dbReference type="OrthoDB" id="7686387at2759"/>
<evidence type="ECO:0000259" key="6">
    <source>
        <dbReference type="Pfam" id="PF05699"/>
    </source>
</evidence>
<evidence type="ECO:0000256" key="1">
    <source>
        <dbReference type="ARBA" id="ARBA00004123"/>
    </source>
</evidence>
<evidence type="ECO:0000313" key="7">
    <source>
        <dbReference type="EMBL" id="KAF0752015.1"/>
    </source>
</evidence>
<dbReference type="Pfam" id="PF05699">
    <property type="entry name" value="Dimer_Tnp_hAT"/>
    <property type="match status" value="1"/>
</dbReference>
<dbReference type="AlphaFoldDB" id="A0A6G0YA23"/>
<comment type="caution">
    <text evidence="7">The sequence shown here is derived from an EMBL/GenBank/DDBJ whole genome shotgun (WGS) entry which is preliminary data.</text>
</comment>